<protein>
    <recommendedName>
        <fullName evidence="3">Mu-like prophage protein gp36</fullName>
    </recommendedName>
</protein>
<dbReference type="EMBL" id="FNAS01000023">
    <property type="protein sequence ID" value="SDE75686.1"/>
    <property type="molecule type" value="Genomic_DNA"/>
</dbReference>
<proteinExistence type="predicted"/>
<dbReference type="Pfam" id="PF07030">
    <property type="entry name" value="Phage_Mu_Gp36"/>
    <property type="match status" value="1"/>
</dbReference>
<evidence type="ECO:0000313" key="1">
    <source>
        <dbReference type="EMBL" id="SDE75686.1"/>
    </source>
</evidence>
<dbReference type="OrthoDB" id="881590at2"/>
<keyword evidence="2" id="KW-1185">Reference proteome</keyword>
<sequence>MQFITTDDYSTLVRNEIKNILLENYTDAKLSAAEQMAITQVKNYLTGRYDTQKIFEASGAERNAHIVMLVIDCTLYHLYTSVIPDKMPEIRSQRYQDALDWLKMVAAGDAVADLPKIIGNDGEDISGIKITSKYQSNNQRW</sequence>
<dbReference type="Proteomes" id="UP000198517">
    <property type="component" value="Unassembled WGS sequence"/>
</dbReference>
<organism evidence="1 2">
    <name type="scientific">Riemerella columbipharyngis</name>
    <dbReference type="NCBI Taxonomy" id="1071918"/>
    <lineage>
        <taxon>Bacteria</taxon>
        <taxon>Pseudomonadati</taxon>
        <taxon>Bacteroidota</taxon>
        <taxon>Flavobacteriia</taxon>
        <taxon>Flavobacteriales</taxon>
        <taxon>Weeksellaceae</taxon>
        <taxon>Riemerella</taxon>
    </lineage>
</organism>
<dbReference type="InterPro" id="IPR009752">
    <property type="entry name" value="Phage_Mu_GpJ"/>
</dbReference>
<name>A0A1G7FIB6_9FLAO</name>
<dbReference type="AlphaFoldDB" id="A0A1G7FIB6"/>
<accession>A0A1G7FIB6</accession>
<evidence type="ECO:0000313" key="2">
    <source>
        <dbReference type="Proteomes" id="UP000198517"/>
    </source>
</evidence>
<dbReference type="RefSeq" id="WP_092737912.1">
    <property type="nucleotide sequence ID" value="NZ_FNAS01000023.1"/>
</dbReference>
<evidence type="ECO:0008006" key="3">
    <source>
        <dbReference type="Google" id="ProtNLM"/>
    </source>
</evidence>
<reference evidence="1 2" key="1">
    <citation type="submission" date="2016-10" db="EMBL/GenBank/DDBJ databases">
        <authorList>
            <person name="de Groot N.N."/>
        </authorList>
    </citation>
    <scope>NUCLEOTIDE SEQUENCE [LARGE SCALE GENOMIC DNA]</scope>
    <source>
        <strain evidence="1 2">DSM 24015</strain>
    </source>
</reference>
<gene>
    <name evidence="1" type="ORF">SAMN05421544_12315</name>
</gene>
<dbReference type="STRING" id="1071918.SAMN05421544_12315"/>